<dbReference type="Gene3D" id="1.20.144.10">
    <property type="entry name" value="Phosphatidic acid phosphatase type 2/haloperoxidase"/>
    <property type="match status" value="2"/>
</dbReference>
<dbReference type="GeneID" id="86970064"/>
<feature type="transmembrane region" description="Helical" evidence="2">
    <location>
        <begin position="92"/>
        <end position="113"/>
    </location>
</feature>
<feature type="compositionally biased region" description="Acidic residues" evidence="1">
    <location>
        <begin position="229"/>
        <end position="238"/>
    </location>
</feature>
<dbReference type="RefSeq" id="WP_064293545.1">
    <property type="nucleotide sequence ID" value="NZ_JASODG010000003.1"/>
</dbReference>
<feature type="region of interest" description="Disordered" evidence="1">
    <location>
        <begin position="217"/>
        <end position="296"/>
    </location>
</feature>
<reference evidence="3 4" key="1">
    <citation type="submission" date="2018-04" db="EMBL/GenBank/DDBJ databases">
        <title>Aerococcus urinae genomes.</title>
        <authorList>
            <person name="Hilt E."/>
            <person name="Gilbert N.M."/>
            <person name="Thomas-White K."/>
            <person name="Putonti C."/>
            <person name="Lewis A.L."/>
            <person name="Visck K.L."/>
            <person name="Wolfe A.J."/>
        </authorList>
    </citation>
    <scope>NUCLEOTIDE SEQUENCE [LARGE SCALE GENOMIC DNA]</scope>
    <source>
        <strain evidence="3 4">UMB7480</strain>
    </source>
</reference>
<keyword evidence="2" id="KW-0812">Transmembrane</keyword>
<dbReference type="SUPFAM" id="SSF48317">
    <property type="entry name" value="Acid phosphatase/Vanadium-dependent haloperoxidase"/>
    <property type="match status" value="1"/>
</dbReference>
<organism evidence="3 4">
    <name type="scientific">Aerococcus urinae</name>
    <dbReference type="NCBI Taxonomy" id="1376"/>
    <lineage>
        <taxon>Bacteria</taxon>
        <taxon>Bacillati</taxon>
        <taxon>Bacillota</taxon>
        <taxon>Bacilli</taxon>
        <taxon>Lactobacillales</taxon>
        <taxon>Aerococcaceae</taxon>
        <taxon>Aerococcus</taxon>
    </lineage>
</organism>
<name>A0A178HEP5_9LACT</name>
<keyword evidence="2" id="KW-1133">Transmembrane helix</keyword>
<dbReference type="SMART" id="SM00014">
    <property type="entry name" value="acidPPc"/>
    <property type="match status" value="1"/>
</dbReference>
<protein>
    <submittedName>
        <fullName evidence="3">PAP2 family protein</fullName>
    </submittedName>
</protein>
<dbReference type="CDD" id="cd03392">
    <property type="entry name" value="PAP2_like_2"/>
    <property type="match status" value="1"/>
</dbReference>
<feature type="compositionally biased region" description="Basic and acidic residues" evidence="1">
    <location>
        <begin position="217"/>
        <end position="228"/>
    </location>
</feature>
<dbReference type="PANTHER" id="PTHR14969">
    <property type="entry name" value="SPHINGOSINE-1-PHOSPHATE PHOSPHOHYDROLASE"/>
    <property type="match status" value="1"/>
</dbReference>
<dbReference type="Pfam" id="PF01569">
    <property type="entry name" value="PAP2"/>
    <property type="match status" value="1"/>
</dbReference>
<dbReference type="AlphaFoldDB" id="A0A178HEP5"/>
<keyword evidence="2" id="KW-0472">Membrane</keyword>
<feature type="transmembrane region" description="Helical" evidence="2">
    <location>
        <begin position="190"/>
        <end position="211"/>
    </location>
</feature>
<accession>A0A178HEP5</accession>
<feature type="compositionally biased region" description="Acidic residues" evidence="1">
    <location>
        <begin position="287"/>
        <end position="296"/>
    </location>
</feature>
<dbReference type="EMBL" id="QMHM01000003">
    <property type="protein sequence ID" value="RAV80888.1"/>
    <property type="molecule type" value="Genomic_DNA"/>
</dbReference>
<feature type="transmembrane region" description="Helical" evidence="2">
    <location>
        <begin position="162"/>
        <end position="184"/>
    </location>
</feature>
<feature type="transmembrane region" description="Helical" evidence="2">
    <location>
        <begin position="133"/>
        <end position="155"/>
    </location>
</feature>
<dbReference type="InterPro" id="IPR036938">
    <property type="entry name" value="PAP2/HPO_sf"/>
</dbReference>
<evidence type="ECO:0000313" key="4">
    <source>
        <dbReference type="Proteomes" id="UP000251923"/>
    </source>
</evidence>
<evidence type="ECO:0000313" key="3">
    <source>
        <dbReference type="EMBL" id="RAV80888.1"/>
    </source>
</evidence>
<evidence type="ECO:0000256" key="2">
    <source>
        <dbReference type="SAM" id="Phobius"/>
    </source>
</evidence>
<gene>
    <name evidence="3" type="ORF">DBT54_02555</name>
</gene>
<sequence>MKHLDRTFFPHLLGSLLALIPFALICLTAAIHPAFIQGADQAIGGALFAWGPQWWQTFVTYFTEIGTTIYIIIAALIISAILYFFKCRFLGVWFSSQLILGILLGNQSIKYIVKRPRPSFIQPLIEQGGYSFPSAHSMGSVLMYGGLCLIAFYFIRSYKKRQILGIATGVLCLAIALSRVYLGVHYFSDIIAGLSLGVAWLSLSSTLLPAFPRAIRDESTDQEEKQAEDWEDEPESADPAEQTESTPQLHVIHSKSEDPDKQDRFITSLDTAEGQDLADDLEKLEAEPDPSDDNEN</sequence>
<dbReference type="InterPro" id="IPR000326">
    <property type="entry name" value="PAP2/HPO"/>
</dbReference>
<dbReference type="Proteomes" id="UP000251923">
    <property type="component" value="Unassembled WGS sequence"/>
</dbReference>
<dbReference type="PANTHER" id="PTHR14969:SF13">
    <property type="entry name" value="AT30094P"/>
    <property type="match status" value="1"/>
</dbReference>
<evidence type="ECO:0000256" key="1">
    <source>
        <dbReference type="SAM" id="MobiDB-lite"/>
    </source>
</evidence>
<feature type="transmembrane region" description="Helical" evidence="2">
    <location>
        <begin position="62"/>
        <end position="85"/>
    </location>
</feature>
<feature type="compositionally biased region" description="Basic and acidic residues" evidence="1">
    <location>
        <begin position="254"/>
        <end position="264"/>
    </location>
</feature>
<proteinExistence type="predicted"/>
<comment type="caution">
    <text evidence="3">The sequence shown here is derived from an EMBL/GenBank/DDBJ whole genome shotgun (WGS) entry which is preliminary data.</text>
</comment>